<name>C8PPH7_9SPIR</name>
<comment type="caution">
    <text evidence="1">The sequence shown here is derived from an EMBL/GenBank/DDBJ whole genome shotgun (WGS) entry which is preliminary data.</text>
</comment>
<protein>
    <submittedName>
        <fullName evidence="1">Uncharacterized protein</fullName>
    </submittedName>
</protein>
<dbReference type="Proteomes" id="UP000004509">
    <property type="component" value="Unassembled WGS sequence"/>
</dbReference>
<proteinExistence type="predicted"/>
<reference evidence="1" key="1">
    <citation type="submission" date="2009-07" db="EMBL/GenBank/DDBJ databases">
        <authorList>
            <person name="Madupu R."/>
            <person name="Sebastian Y."/>
            <person name="Durkin A.S."/>
            <person name="Torralba M."/>
            <person name="Methe B."/>
            <person name="Sutton G.G."/>
            <person name="Strausberg R.L."/>
            <person name="Nelson K.E."/>
        </authorList>
    </citation>
    <scope>NUCLEOTIDE SEQUENCE [LARGE SCALE GENOMIC DNA]</scope>
    <source>
        <strain evidence="1">ATCC 35580</strain>
    </source>
</reference>
<dbReference type="EMBL" id="ACYH01000027">
    <property type="protein sequence ID" value="EEV20749.1"/>
    <property type="molecule type" value="Genomic_DNA"/>
</dbReference>
<dbReference type="STRING" id="596324.TREVI0001_1920"/>
<evidence type="ECO:0000313" key="1">
    <source>
        <dbReference type="EMBL" id="EEV20749.1"/>
    </source>
</evidence>
<accession>C8PPH7</accession>
<organism evidence="1">
    <name type="scientific">Treponema vincentii ATCC 35580</name>
    <dbReference type="NCBI Taxonomy" id="596324"/>
    <lineage>
        <taxon>Bacteria</taxon>
        <taxon>Pseudomonadati</taxon>
        <taxon>Spirochaetota</taxon>
        <taxon>Spirochaetia</taxon>
        <taxon>Spirochaetales</taxon>
        <taxon>Treponemataceae</taxon>
        <taxon>Treponema</taxon>
    </lineage>
</organism>
<gene>
    <name evidence="1" type="ORF">TREVI0001_1920</name>
</gene>
<dbReference type="RefSeq" id="WP_006188456.1">
    <property type="nucleotide sequence ID" value="NZ_ACYH01000027.1"/>
</dbReference>
<dbReference type="AlphaFoldDB" id="C8PPH7"/>
<sequence>MSNPLVFILEKADLAEFQKELQKTQQSALDIRLDGVNLFTAIILCNASVDTKLKLFTAAKRRYLTEHDDIQRYIDEKLEAMTPGMKEPIICKAIPFMCRHLPLMDIETLLTGLKQEGVVLSEEDKENIKMQVLEHNQFAQRRIKDFFEQL</sequence>